<feature type="transmembrane region" description="Helical" evidence="1">
    <location>
        <begin position="26"/>
        <end position="45"/>
    </location>
</feature>
<feature type="transmembrane region" description="Helical" evidence="1">
    <location>
        <begin position="83"/>
        <end position="104"/>
    </location>
</feature>
<feature type="transmembrane region" description="Helical" evidence="1">
    <location>
        <begin position="150"/>
        <end position="169"/>
    </location>
</feature>
<reference evidence="3" key="1">
    <citation type="submission" date="2016-11" db="EMBL/GenBank/DDBJ databases">
        <title>Halolamina sediminis sp. nov., an extremely halophilic archaeon isolated from solar salt.</title>
        <authorList>
            <person name="Koh H.-W."/>
            <person name="Rani S."/>
            <person name="Park S.-J."/>
        </authorList>
    </citation>
    <scope>NUCLEOTIDE SEQUENCE [LARGE SCALE GENOMIC DNA]</scope>
    <source>
        <strain evidence="3">Hb3</strain>
    </source>
</reference>
<dbReference type="KEGG" id="hsi:BOX17_14820"/>
<name>A0A1J0VJB8_9GAMM</name>
<evidence type="ECO:0000313" key="2">
    <source>
        <dbReference type="EMBL" id="APE32111.1"/>
    </source>
</evidence>
<feature type="transmembrane region" description="Helical" evidence="1">
    <location>
        <begin position="57"/>
        <end position="77"/>
    </location>
</feature>
<keyword evidence="1" id="KW-0812">Transmembrane</keyword>
<organism evidence="2 3">
    <name type="scientific">Halomonas aestuarii</name>
    <dbReference type="NCBI Taxonomy" id="1897729"/>
    <lineage>
        <taxon>Bacteria</taxon>
        <taxon>Pseudomonadati</taxon>
        <taxon>Pseudomonadota</taxon>
        <taxon>Gammaproteobacteria</taxon>
        <taxon>Oceanospirillales</taxon>
        <taxon>Halomonadaceae</taxon>
        <taxon>Halomonas</taxon>
    </lineage>
</organism>
<keyword evidence="1" id="KW-0472">Membrane</keyword>
<dbReference type="Proteomes" id="UP000181985">
    <property type="component" value="Chromosome"/>
</dbReference>
<sequence>MNQLGGVFLCLGLSLSSFYLFPSGLPQPADIILLPFIAIMLLMSLRDDQGLMHHPFVLAWLAMVTWITLVSLGWTVVDQDAGYLRFPLFFLFNFLAGAGLLRFLTAVPEGLRWVRLAVMVALLVAFGGVMLDLGLGRIRATGTFNNPNQLAFFSLCALVILLASHGFRLPLRTMPVAAVVAAIGNILAASSLAAMGGLCLVLLSWALANVGQLRHLLRLVLLMPLLLVLLVGFDAWTGGRIEHNLTQRFERAPGKVEGVYEDRKYQRMVEFPAYNLLGAGEGNTDRFRPYHGNEIHSSFGTMLFSYGVPGLALFLSTLVTVVWRAPPHVWLALSGPLLYSVTHNGLRTTLFWLMLVVLWHSHRLWREREALARPAPKATLRFPWSMET</sequence>
<feature type="transmembrane region" description="Helical" evidence="1">
    <location>
        <begin position="337"/>
        <end position="359"/>
    </location>
</feature>
<protein>
    <recommendedName>
        <fullName evidence="4">O-antigen polymerase</fullName>
    </recommendedName>
</protein>
<evidence type="ECO:0000313" key="3">
    <source>
        <dbReference type="Proteomes" id="UP000181985"/>
    </source>
</evidence>
<dbReference type="OrthoDB" id="1936666at2"/>
<proteinExistence type="predicted"/>
<feature type="transmembrane region" description="Helical" evidence="1">
    <location>
        <begin position="303"/>
        <end position="325"/>
    </location>
</feature>
<feature type="transmembrane region" description="Helical" evidence="1">
    <location>
        <begin position="116"/>
        <end position="138"/>
    </location>
</feature>
<accession>A0A1J0VJB8</accession>
<evidence type="ECO:0008006" key="4">
    <source>
        <dbReference type="Google" id="ProtNLM"/>
    </source>
</evidence>
<dbReference type="RefSeq" id="WP_071945904.1">
    <property type="nucleotide sequence ID" value="NZ_CP018139.1"/>
</dbReference>
<dbReference type="AlphaFoldDB" id="A0A1J0VJB8"/>
<gene>
    <name evidence="2" type="ORF">BOX17_14820</name>
</gene>
<dbReference type="EMBL" id="CP018139">
    <property type="protein sequence ID" value="APE32111.1"/>
    <property type="molecule type" value="Genomic_DNA"/>
</dbReference>
<feature type="transmembrane region" description="Helical" evidence="1">
    <location>
        <begin position="215"/>
        <end position="236"/>
    </location>
</feature>
<keyword evidence="1" id="KW-1133">Transmembrane helix</keyword>
<keyword evidence="3" id="KW-1185">Reference proteome</keyword>
<feature type="transmembrane region" description="Helical" evidence="1">
    <location>
        <begin position="176"/>
        <end position="203"/>
    </location>
</feature>
<evidence type="ECO:0000256" key="1">
    <source>
        <dbReference type="SAM" id="Phobius"/>
    </source>
</evidence>